<dbReference type="EMBL" id="AEPE02000002">
    <property type="protein sequence ID" value="EFZ38049.1"/>
    <property type="molecule type" value="Genomic_DNA"/>
</dbReference>
<evidence type="ECO:0000259" key="2">
    <source>
        <dbReference type="Pfam" id="PF08241"/>
    </source>
</evidence>
<keyword evidence="1" id="KW-0472">Membrane</keyword>
<dbReference type="PANTHER" id="PTHR43591:SF110">
    <property type="entry name" value="RHODANESE DOMAIN-CONTAINING PROTEIN"/>
    <property type="match status" value="1"/>
</dbReference>
<proteinExistence type="predicted"/>
<feature type="transmembrane region" description="Helical" evidence="1">
    <location>
        <begin position="46"/>
        <end position="65"/>
    </location>
</feature>
<protein>
    <submittedName>
        <fullName evidence="3">Methyltransferase domain protein</fullName>
    </submittedName>
</protein>
<feature type="transmembrane region" description="Helical" evidence="1">
    <location>
        <begin position="21"/>
        <end position="40"/>
    </location>
</feature>
<dbReference type="SUPFAM" id="SSF53335">
    <property type="entry name" value="S-adenosyl-L-methionine-dependent methyltransferases"/>
    <property type="match status" value="1"/>
</dbReference>
<dbReference type="AlphaFoldDB" id="E7RMR8"/>
<reference evidence="3" key="1">
    <citation type="submission" date="2011-01" db="EMBL/GenBank/DDBJ databases">
        <authorList>
            <person name="Muzny D."/>
            <person name="Qin X."/>
            <person name="Buhay C."/>
            <person name="Dugan-Rocha S."/>
            <person name="Ding Y."/>
            <person name="Chen G."/>
            <person name="Hawes A."/>
            <person name="Holder M."/>
            <person name="Jhangiani S."/>
            <person name="Johnson A."/>
            <person name="Khan Z."/>
            <person name="Li Z."/>
            <person name="Liu W."/>
            <person name="Liu X."/>
            <person name="Perez L."/>
            <person name="Shen H."/>
            <person name="Wang Q."/>
            <person name="Watt J."/>
            <person name="Xi L."/>
            <person name="Xin Y."/>
            <person name="Zhou J."/>
            <person name="Deng J."/>
            <person name="Jiang H."/>
            <person name="Liu Y."/>
            <person name="Qu J."/>
            <person name="Song X.-Z."/>
            <person name="Zhang L."/>
            <person name="Villasana D."/>
            <person name="Johnson A."/>
            <person name="Liu J."/>
            <person name="Liyanage D."/>
            <person name="Lorensuhewa L."/>
            <person name="Robinson T."/>
            <person name="Song A."/>
            <person name="Song B.-B."/>
            <person name="Dinh H."/>
            <person name="Thornton R."/>
            <person name="Coyle M."/>
            <person name="Francisco L."/>
            <person name="Jackson L."/>
            <person name="Javaid M."/>
            <person name="Korchina V."/>
            <person name="Kovar C."/>
            <person name="Mata R."/>
            <person name="Mathew T."/>
            <person name="Ngo R."/>
            <person name="Nguyen L."/>
            <person name="Nguyen N."/>
            <person name="Okwuonu G."/>
            <person name="Ongeri F."/>
            <person name="Pham C."/>
            <person name="Simmons D."/>
            <person name="Wilczek-Boney K."/>
            <person name="Hale W."/>
            <person name="Jakkamsetti A."/>
            <person name="Pham P."/>
            <person name="Ruth R."/>
            <person name="San Lucas F."/>
            <person name="Warren J."/>
            <person name="Zhang J."/>
            <person name="Zhao Z."/>
            <person name="Zhou C."/>
            <person name="Zhu D."/>
            <person name="Lee S."/>
            <person name="Bess C."/>
            <person name="Blankenburg K."/>
            <person name="Forbes L."/>
            <person name="Fu Q."/>
            <person name="Gubbala S."/>
            <person name="Hirani K."/>
            <person name="Jayaseelan J.C."/>
            <person name="Lara F."/>
            <person name="Munidasa M."/>
            <person name="Palculict T."/>
            <person name="Patil S."/>
            <person name="Pu L.-L."/>
            <person name="Saada N."/>
            <person name="Tang L."/>
            <person name="Weissenberger G."/>
            <person name="Zhu Y."/>
            <person name="Hemphill L."/>
            <person name="Shang Y."/>
            <person name="Youmans B."/>
            <person name="Ayvaz T."/>
            <person name="Ross M."/>
            <person name="Santibanez J."/>
            <person name="Aqrawi P."/>
            <person name="Gross S."/>
            <person name="Joshi V."/>
            <person name="Fowler G."/>
            <person name="Nazareth L."/>
            <person name="Reid J."/>
            <person name="Worley K."/>
            <person name="Petrosino J."/>
            <person name="Highlander S."/>
            <person name="Gibbs R."/>
        </authorList>
    </citation>
    <scope>NUCLEOTIDE SEQUENCE [LARGE SCALE GENOMIC DNA]</scope>
    <source>
        <strain evidence="3">ATCC 33269</strain>
    </source>
</reference>
<dbReference type="GO" id="GO:0008757">
    <property type="term" value="F:S-adenosylmethionine-dependent methyltransferase activity"/>
    <property type="evidence" value="ECO:0007669"/>
    <property type="project" value="InterPro"/>
</dbReference>
<sequence length="264" mass="29503">MVMKQQKISYGNWVPNTLLRILYSVSGVVLLLFFISILWFKVLILSVVLGVLSVAALAISAYMYLCHWQFSFEGGGLMAKIHTFLVDHLDWDGHGRLLDIGCGAAALTVRCAKKFPEADITGIDYWGFGWDYAKSQCENNAALEGVGAHTHFQKGDASKLDFADGTFDAAVSNFVFHEVKTQPDKRLVVREALRVVKKGGSFAFQDLFGWKSLYGDMQEFIDALKAEGISEINYIANAERQWMMPKFMQVRGMMTGVGLIYGKK</sequence>
<dbReference type="Proteomes" id="UP000005580">
    <property type="component" value="Unassembled WGS sequence"/>
</dbReference>
<keyword evidence="3" id="KW-0489">Methyltransferase</keyword>
<dbReference type="eggNOG" id="COG2226">
    <property type="taxonomic scope" value="Bacteria"/>
</dbReference>
<dbReference type="InterPro" id="IPR029063">
    <property type="entry name" value="SAM-dependent_MTases_sf"/>
</dbReference>
<comment type="caution">
    <text evidence="3">The sequence shown here is derived from an EMBL/GenBank/DDBJ whole genome shotgun (WGS) entry which is preliminary data.</text>
</comment>
<organism evidence="3 4">
    <name type="scientific">Hoylesella oralis ATCC 33269</name>
    <dbReference type="NCBI Taxonomy" id="873533"/>
    <lineage>
        <taxon>Bacteria</taxon>
        <taxon>Pseudomonadati</taxon>
        <taxon>Bacteroidota</taxon>
        <taxon>Bacteroidia</taxon>
        <taxon>Bacteroidales</taxon>
        <taxon>Prevotellaceae</taxon>
        <taxon>Hoylesella</taxon>
    </lineage>
</organism>
<dbReference type="CDD" id="cd02440">
    <property type="entry name" value="AdoMet_MTases"/>
    <property type="match status" value="1"/>
</dbReference>
<name>E7RMR8_9BACT</name>
<dbReference type="GO" id="GO:0032259">
    <property type="term" value="P:methylation"/>
    <property type="evidence" value="ECO:0007669"/>
    <property type="project" value="UniProtKB-KW"/>
</dbReference>
<dbReference type="STRING" id="28134.SAMN05444288_0448"/>
<keyword evidence="4" id="KW-1185">Reference proteome</keyword>
<keyword evidence="3" id="KW-0808">Transferase</keyword>
<dbReference type="PANTHER" id="PTHR43591">
    <property type="entry name" value="METHYLTRANSFERASE"/>
    <property type="match status" value="1"/>
</dbReference>
<evidence type="ECO:0000313" key="3">
    <source>
        <dbReference type="EMBL" id="EFZ38049.1"/>
    </source>
</evidence>
<feature type="domain" description="Methyltransferase type 11" evidence="2">
    <location>
        <begin position="98"/>
        <end position="204"/>
    </location>
</feature>
<dbReference type="HOGENOM" id="CLU_076542_1_0_10"/>
<dbReference type="Gene3D" id="3.40.50.150">
    <property type="entry name" value="Vaccinia Virus protein VP39"/>
    <property type="match status" value="1"/>
</dbReference>
<accession>E7RMR8</accession>
<keyword evidence="1" id="KW-1133">Transmembrane helix</keyword>
<dbReference type="InterPro" id="IPR013216">
    <property type="entry name" value="Methyltransf_11"/>
</dbReference>
<keyword evidence="1" id="KW-0812">Transmembrane</keyword>
<evidence type="ECO:0000256" key="1">
    <source>
        <dbReference type="SAM" id="Phobius"/>
    </source>
</evidence>
<evidence type="ECO:0000313" key="4">
    <source>
        <dbReference type="Proteomes" id="UP000005580"/>
    </source>
</evidence>
<gene>
    <name evidence="3" type="ORF">HMPREF0663_10418</name>
</gene>
<dbReference type="Pfam" id="PF08241">
    <property type="entry name" value="Methyltransf_11"/>
    <property type="match status" value="1"/>
</dbReference>